<gene>
    <name evidence="5" type="ORF">K2173_001138</name>
</gene>
<feature type="repeat" description="PPR" evidence="3">
    <location>
        <begin position="416"/>
        <end position="446"/>
    </location>
</feature>
<sequence>MTSMSYTCRLLPTCNETKVSKFLHLIQSSCQLFSTVANSLQFDSWEHRDEEKDVDFNLLFRSCTKLHHVKRLQARLLVSGRAESFFLSRLVNLYAHFGDVSFAEKAFNHIPNKDIYAWNSMVSAYVGNGRFYKTVAFFYELLYASGLRPDCYTIPPVLKACKDIVNGKKVHCSILKMGFEWDVYVGASLINMYSRFGSLEAARMLFDHMPVRDRASWNAMISAYCQNRNGAEALRVVEIMRAEGIRMDAVTIASVLPICAQLDDIVTGKLMHLYAIKCGLEFGLFVSNALIDMYAKLSTLGHARRVFDQMMERDIVSWNSIISAYEQNEDPITARSFFDKMQQAGIGPDFYTLISLSSIVAKFCDYRHARSLHGFIMRRSWCAEEVVIGNAIVDMYAKIGDLDSARAAFEWLHIKDVVSWNTMISGYAQNGLASEAIELYRMMEDCEEMIPNQGTWVSILPAYSHVGALQQGMRTHGTVLKNGLYLDVYIGTCLVDLYGKCGKLDDALSLFHEVPRESSIPWNAMISCLGVHGGGEKALKLFREMLAEGVQPDRVTFVSLLSACSHSGLVSDGQQCFETMQEKYGIKPNMQHYSCMVDLLGRAGHLDKAYSLIKSMPLQPDAAVWGALLAACRLHGNSQFGKYVSDHLFEVESENVGYYVLLSNIYAHIGNRDGVTKVRTSVRDKGLKKTPGWSSIEVNNNVDVFYSGNQTHPKSDEIYEELRALTEKIKTLGYVTDISYVLQDVEEDEKEHILMGHSERLAIAYGIISTPPRNPIRIFKNLRVCGDCHNATKFISKLTEREITVRDSNRFHHFKDGICSCGDYW</sequence>
<reference evidence="5 6" key="1">
    <citation type="submission" date="2021-09" db="EMBL/GenBank/DDBJ databases">
        <title>Genomic insights and catalytic innovation underlie evolution of tropane alkaloids biosynthesis.</title>
        <authorList>
            <person name="Wang Y.-J."/>
            <person name="Tian T."/>
            <person name="Huang J.-P."/>
            <person name="Huang S.-X."/>
        </authorList>
    </citation>
    <scope>NUCLEOTIDE SEQUENCE [LARGE SCALE GENOMIC DNA]</scope>
    <source>
        <strain evidence="5">KIB-2018</strain>
        <tissue evidence="5">Leaf</tissue>
    </source>
</reference>
<dbReference type="GO" id="GO:0009451">
    <property type="term" value="P:RNA modification"/>
    <property type="evidence" value="ECO:0007669"/>
    <property type="project" value="InterPro"/>
</dbReference>
<feature type="domain" description="DYW" evidence="4">
    <location>
        <begin position="733"/>
        <end position="825"/>
    </location>
</feature>
<dbReference type="AlphaFoldDB" id="A0AAV8TIN5"/>
<feature type="repeat" description="PPR" evidence="3">
    <location>
        <begin position="518"/>
        <end position="552"/>
    </location>
</feature>
<feature type="repeat" description="PPR" evidence="3">
    <location>
        <begin position="114"/>
        <end position="149"/>
    </location>
</feature>
<dbReference type="InterPro" id="IPR046960">
    <property type="entry name" value="PPR_At4g14850-like_plant"/>
</dbReference>
<dbReference type="NCBIfam" id="TIGR00756">
    <property type="entry name" value="PPR"/>
    <property type="match status" value="6"/>
</dbReference>
<dbReference type="FunFam" id="1.25.40.10:FF:000073">
    <property type="entry name" value="Pentatricopeptide repeat-containing protein chloroplastic"/>
    <property type="match status" value="1"/>
</dbReference>
<dbReference type="InterPro" id="IPR011990">
    <property type="entry name" value="TPR-like_helical_dom_sf"/>
</dbReference>
<dbReference type="Gene3D" id="1.25.40.10">
    <property type="entry name" value="Tetratricopeptide repeat domain"/>
    <property type="match status" value="6"/>
</dbReference>
<dbReference type="PANTHER" id="PTHR47926">
    <property type="entry name" value="PENTATRICOPEPTIDE REPEAT-CONTAINING PROTEIN"/>
    <property type="match status" value="1"/>
</dbReference>
<evidence type="ECO:0000259" key="4">
    <source>
        <dbReference type="Pfam" id="PF14432"/>
    </source>
</evidence>
<dbReference type="GO" id="GO:0008270">
    <property type="term" value="F:zinc ion binding"/>
    <property type="evidence" value="ECO:0007669"/>
    <property type="project" value="InterPro"/>
</dbReference>
<comment type="caution">
    <text evidence="5">The sequence shown here is derived from an EMBL/GenBank/DDBJ whole genome shotgun (WGS) entry which is preliminary data.</text>
</comment>
<name>A0AAV8TIN5_9ROSI</name>
<dbReference type="Pfam" id="PF01535">
    <property type="entry name" value="PPR"/>
    <property type="match status" value="5"/>
</dbReference>
<proteinExistence type="inferred from homology"/>
<dbReference type="Proteomes" id="UP001159364">
    <property type="component" value="Linkage Group LG04"/>
</dbReference>
<dbReference type="FunFam" id="1.25.40.10:FF:000344">
    <property type="entry name" value="Pentatricopeptide repeat-containing protein"/>
    <property type="match status" value="1"/>
</dbReference>
<dbReference type="Pfam" id="PF13041">
    <property type="entry name" value="PPR_2"/>
    <property type="match status" value="3"/>
</dbReference>
<evidence type="ECO:0000313" key="6">
    <source>
        <dbReference type="Proteomes" id="UP001159364"/>
    </source>
</evidence>
<keyword evidence="6" id="KW-1185">Reference proteome</keyword>
<keyword evidence="2" id="KW-0677">Repeat</keyword>
<evidence type="ECO:0000256" key="3">
    <source>
        <dbReference type="PROSITE-ProRule" id="PRU00708"/>
    </source>
</evidence>
<dbReference type="GO" id="GO:0003723">
    <property type="term" value="F:RNA binding"/>
    <property type="evidence" value="ECO:0007669"/>
    <property type="project" value="InterPro"/>
</dbReference>
<dbReference type="InterPro" id="IPR002885">
    <property type="entry name" value="PPR_rpt"/>
</dbReference>
<dbReference type="PANTHER" id="PTHR47926:SF486">
    <property type="entry name" value="(WILD MALAYSIAN BANANA) HYPOTHETICAL PROTEIN"/>
    <property type="match status" value="1"/>
</dbReference>
<feature type="repeat" description="PPR" evidence="3">
    <location>
        <begin position="213"/>
        <end position="247"/>
    </location>
</feature>
<dbReference type="PROSITE" id="PS51375">
    <property type="entry name" value="PPR"/>
    <property type="match status" value="6"/>
</dbReference>
<dbReference type="FunFam" id="1.25.40.10:FF:000196">
    <property type="entry name" value="Pentatricopeptide repeat-containing protein At4g14850"/>
    <property type="match status" value="1"/>
</dbReference>
<feature type="repeat" description="PPR" evidence="3">
    <location>
        <begin position="553"/>
        <end position="588"/>
    </location>
</feature>
<dbReference type="Pfam" id="PF20431">
    <property type="entry name" value="E_motif"/>
    <property type="match status" value="1"/>
</dbReference>
<evidence type="ECO:0000256" key="1">
    <source>
        <dbReference type="ARBA" id="ARBA00006643"/>
    </source>
</evidence>
<protein>
    <recommendedName>
        <fullName evidence="4">DYW domain-containing protein</fullName>
    </recommendedName>
</protein>
<evidence type="ECO:0000313" key="5">
    <source>
        <dbReference type="EMBL" id="KAJ8766618.1"/>
    </source>
</evidence>
<accession>A0AAV8TIN5</accession>
<feature type="repeat" description="PPR" evidence="3">
    <location>
        <begin position="314"/>
        <end position="348"/>
    </location>
</feature>
<evidence type="ECO:0000256" key="2">
    <source>
        <dbReference type="ARBA" id="ARBA00022737"/>
    </source>
</evidence>
<dbReference type="FunFam" id="1.25.40.10:FF:000669">
    <property type="entry name" value="Pentatricopeptide repeat-containing protein At4g33990"/>
    <property type="match status" value="1"/>
</dbReference>
<dbReference type="Pfam" id="PF14432">
    <property type="entry name" value="DYW_deaminase"/>
    <property type="match status" value="1"/>
</dbReference>
<dbReference type="FunFam" id="1.25.40.10:FF:000366">
    <property type="entry name" value="Pentatricopeptide (PPR) repeat-containing protein"/>
    <property type="match status" value="1"/>
</dbReference>
<organism evidence="5 6">
    <name type="scientific">Erythroxylum novogranatense</name>
    <dbReference type="NCBI Taxonomy" id="1862640"/>
    <lineage>
        <taxon>Eukaryota</taxon>
        <taxon>Viridiplantae</taxon>
        <taxon>Streptophyta</taxon>
        <taxon>Embryophyta</taxon>
        <taxon>Tracheophyta</taxon>
        <taxon>Spermatophyta</taxon>
        <taxon>Magnoliopsida</taxon>
        <taxon>eudicotyledons</taxon>
        <taxon>Gunneridae</taxon>
        <taxon>Pentapetalae</taxon>
        <taxon>rosids</taxon>
        <taxon>fabids</taxon>
        <taxon>Malpighiales</taxon>
        <taxon>Erythroxylaceae</taxon>
        <taxon>Erythroxylum</taxon>
    </lineage>
</organism>
<dbReference type="InterPro" id="IPR032867">
    <property type="entry name" value="DYW_dom"/>
</dbReference>
<dbReference type="InterPro" id="IPR046848">
    <property type="entry name" value="E_motif"/>
</dbReference>
<comment type="similarity">
    <text evidence="1">Belongs to the PPR family. PCMP-H subfamily.</text>
</comment>
<dbReference type="EMBL" id="JAIWQS010000004">
    <property type="protein sequence ID" value="KAJ8766618.1"/>
    <property type="molecule type" value="Genomic_DNA"/>
</dbReference>